<dbReference type="VEuPathDB" id="TriTrypDB:LdBPK_280830.1"/>
<evidence type="ECO:0000313" key="4">
    <source>
        <dbReference type="Proteomes" id="UP000008980"/>
    </source>
</evidence>
<reference evidence="4" key="3">
    <citation type="submission" date="2011-02" db="EMBL/GenBank/DDBJ databases">
        <title>Whole genome sequencing of Leishmania donovani clinical lines reveals dynamic variation related to drug resistance.</title>
        <authorList>
            <person name="Downing T."/>
            <person name="Imamura H."/>
            <person name="Sanders M."/>
            <person name="Decuypere S."/>
            <person name="Hertz-Fowler C."/>
            <person name="Clark T.G."/>
            <person name="Rijal S."/>
            <person name="Sundar S."/>
            <person name="Quail M.A."/>
            <person name="De Doncker S."/>
            <person name="Maes I."/>
            <person name="Vanaerschot M."/>
            <person name="Stark O."/>
            <person name="Schonian G."/>
            <person name="Dujardin J.C."/>
            <person name="Berriman M."/>
        </authorList>
    </citation>
    <scope>NUCLEOTIDE SEQUENCE [LARGE SCALE GENOMIC DNA]</scope>
    <source>
        <strain evidence="4">BPK282A1</strain>
    </source>
</reference>
<sequence length="190" mass="21001">MSFKESSCSTSQEKTDMFVTSLDVFSRRAYFDPYTTHTDVDVLPAIPNLAKAQIGKSPVCVGFHNARKLDGGAEQSVTADESAVSKVKRFSTPSAFTAANSVVDFLKENLGGVVLPEDGIGRDVLFERRRSFFDSLFTIEEDVRTALPCRFSTNKVDSIFRSAADETLSSTESYRKRLAALEQLRTTLDC</sequence>
<dbReference type="EMBL" id="FR799615">
    <property type="protein sequence ID" value="CBZ35488.1"/>
    <property type="molecule type" value="Genomic_DNA"/>
</dbReference>
<reference evidence="2" key="5">
    <citation type="submission" date="2020-06" db="EMBL/GenBank/DDBJ databases">
        <authorList>
            <person name="Camacho E."/>
            <person name="Gonzalez-de la Fuente S."/>
            <person name="Rastrojo A."/>
            <person name="Peiro-Pastor R."/>
            <person name="Solana JC."/>
            <person name="Tabera L."/>
            <person name="Gamarro F."/>
            <person name="Carrasco-Ramiro F."/>
            <person name="Requena JM."/>
            <person name="Aguado B."/>
        </authorList>
    </citation>
    <scope>NUCLEOTIDE SEQUENCE</scope>
</reference>
<dbReference type="VEuPathDB" id="TriTrypDB:LdCL_280012900"/>
<dbReference type="KEGG" id="ldo:LDBPK_280830"/>
<reference evidence="3" key="2">
    <citation type="submission" date="2011-01" db="EMBL/GenBank/DDBJ databases">
        <authorList>
            <person name="Zhao B.P."/>
            <person name="Ren Z.A."/>
            <person name="Li C.D."/>
        </authorList>
    </citation>
    <scope>NUCLEOTIDE SEQUENCE</scope>
    <source>
        <strain evidence="3">BPK282A1</strain>
    </source>
</reference>
<dbReference type="VEuPathDB" id="TriTrypDB:LDHU3_28.1000"/>
<protein>
    <submittedName>
        <fullName evidence="2">Hypothetical_protein_conserved</fullName>
    </submittedName>
</protein>
<evidence type="ECO:0000313" key="1">
    <source>
        <dbReference type="EMBL" id="AYU80233.1"/>
    </source>
</evidence>
<evidence type="ECO:0000313" key="2">
    <source>
        <dbReference type="EMBL" id="CAC5431463.1"/>
    </source>
</evidence>
<dbReference type="AlphaFoldDB" id="A0A3S7X1A2"/>
<dbReference type="GeneID" id="13386918"/>
<reference evidence="1 5" key="4">
    <citation type="journal article" date="2018" name="Sci. Rep.">
        <title>A complete Leishmania donovani reference genome identifies novel genetic variations associated with virulence.</title>
        <authorList>
            <person name="Lypaczewski P."/>
            <person name="Hoshizaki J."/>
            <person name="Zhang W.-W."/>
            <person name="McCall L.-I."/>
            <person name="Torcivia-Rodriguez J."/>
            <person name="Simonyan V."/>
            <person name="Kaur A."/>
            <person name="Dewar K."/>
            <person name="Matlashewski G."/>
        </authorList>
    </citation>
    <scope>NUCLEOTIDE SEQUENCE [LARGE SCALE GENOMIC DNA]</scope>
    <source>
        <strain evidence="1 5">LdCL</strain>
    </source>
</reference>
<organism evidence="1 5">
    <name type="scientific">Leishmania donovani</name>
    <dbReference type="NCBI Taxonomy" id="5661"/>
    <lineage>
        <taxon>Eukaryota</taxon>
        <taxon>Discoba</taxon>
        <taxon>Euglenozoa</taxon>
        <taxon>Kinetoplastea</taxon>
        <taxon>Metakinetoplastina</taxon>
        <taxon>Trypanosomatida</taxon>
        <taxon>Trypanosomatidae</taxon>
        <taxon>Leishmaniinae</taxon>
        <taxon>Leishmania</taxon>
    </lineage>
</organism>
<dbReference type="OrthoDB" id="272422at2759"/>
<proteinExistence type="predicted"/>
<name>A0A3S7X1A2_LEIDO</name>
<dbReference type="Proteomes" id="UP000008980">
    <property type="component" value="Chromosome 28"/>
</dbReference>
<evidence type="ECO:0000313" key="3">
    <source>
        <dbReference type="EMBL" id="CBZ35488.1"/>
    </source>
</evidence>
<evidence type="ECO:0000313" key="5">
    <source>
        <dbReference type="Proteomes" id="UP000274082"/>
    </source>
</evidence>
<dbReference type="OMA" id="FDPYTTH"/>
<reference evidence="3 4" key="1">
    <citation type="journal article" date="2011" name="Genome Res.">
        <title>Whole genome sequencing of multiple Leishmania donovani clinical isolates provides insights into population structure and mechanisms of drug resistance.</title>
        <authorList>
            <person name="Downing T."/>
            <person name="Imamura H."/>
            <person name="Decuypere S."/>
            <person name="Clark T.G."/>
            <person name="Coombs G.H."/>
            <person name="Cotton J.A."/>
            <person name="Hilley J.D."/>
            <person name="de Doncker S."/>
            <person name="Maes I."/>
            <person name="Mottram J.C."/>
            <person name="Quail M.A."/>
            <person name="Rijal S."/>
            <person name="Sanders M."/>
            <person name="Schonian G."/>
            <person name="Stark O."/>
            <person name="Sundar S."/>
            <person name="Vanaerschot M."/>
            <person name="Hertz-Fowler C."/>
            <person name="Dujardin J.C."/>
            <person name="Berriman M."/>
        </authorList>
    </citation>
    <scope>NUCLEOTIDE SEQUENCE [LARGE SCALE GENOMIC DNA]</scope>
    <source>
        <strain evidence="3 4">BPK282A1</strain>
    </source>
</reference>
<accession>E9BKC1</accession>
<gene>
    <name evidence="3" type="ORF">LDBPK_280830</name>
    <name evidence="1" type="ORF">LdCL_280012900</name>
    <name evidence="2" type="ORF">LDHU3_28.1000</name>
</gene>
<dbReference type="EMBL" id="CP029527">
    <property type="protein sequence ID" value="AYU80233.1"/>
    <property type="molecule type" value="Genomic_DNA"/>
</dbReference>
<keyword evidence="5" id="KW-1185">Reference proteome</keyword>
<dbReference type="Proteomes" id="UP000274082">
    <property type="component" value="Chromosome 28"/>
</dbReference>
<dbReference type="Proteomes" id="UP000601710">
    <property type="component" value="Chromosome 28"/>
</dbReference>
<accession>A0A3S7X1A2</accession>
<dbReference type="EMBL" id="LR812648">
    <property type="protein sequence ID" value="CAC5431463.1"/>
    <property type="molecule type" value="Genomic_DNA"/>
</dbReference>
<dbReference type="RefSeq" id="XP_003862182.1">
    <property type="nucleotide sequence ID" value="XM_003862134.1"/>
</dbReference>